<feature type="domain" description="O-antigen ligase-related" evidence="6">
    <location>
        <begin position="208"/>
        <end position="361"/>
    </location>
</feature>
<feature type="transmembrane region" description="Helical" evidence="5">
    <location>
        <begin position="38"/>
        <end position="57"/>
    </location>
</feature>
<keyword evidence="4 5" id="KW-0472">Membrane</keyword>
<dbReference type="PANTHER" id="PTHR37422">
    <property type="entry name" value="TEICHURONIC ACID BIOSYNTHESIS PROTEIN TUAE"/>
    <property type="match status" value="1"/>
</dbReference>
<protein>
    <recommendedName>
        <fullName evidence="6">O-antigen ligase-related domain-containing protein</fullName>
    </recommendedName>
</protein>
<dbReference type="InterPro" id="IPR051533">
    <property type="entry name" value="WaaL-like"/>
</dbReference>
<feature type="transmembrane region" description="Helical" evidence="5">
    <location>
        <begin position="406"/>
        <end position="425"/>
    </location>
</feature>
<feature type="transmembrane region" description="Helical" evidence="5">
    <location>
        <begin position="348"/>
        <end position="371"/>
    </location>
</feature>
<feature type="transmembrane region" description="Helical" evidence="5">
    <location>
        <begin position="223"/>
        <end position="241"/>
    </location>
</feature>
<dbReference type="Proteomes" id="UP000177306">
    <property type="component" value="Unassembled WGS sequence"/>
</dbReference>
<dbReference type="Gene3D" id="1.25.40.10">
    <property type="entry name" value="Tetratricopeptide repeat domain"/>
    <property type="match status" value="1"/>
</dbReference>
<name>A0A1F6EG40_9BACT</name>
<evidence type="ECO:0000259" key="6">
    <source>
        <dbReference type="Pfam" id="PF04932"/>
    </source>
</evidence>
<proteinExistence type="predicted"/>
<feature type="transmembrane region" description="Helical" evidence="5">
    <location>
        <begin position="9"/>
        <end position="32"/>
    </location>
</feature>
<dbReference type="InterPro" id="IPR007016">
    <property type="entry name" value="O-antigen_ligase-rel_domated"/>
</dbReference>
<feature type="transmembrane region" description="Helical" evidence="5">
    <location>
        <begin position="248"/>
        <end position="268"/>
    </location>
</feature>
<comment type="caution">
    <text evidence="7">The sequence shown here is derived from an EMBL/GenBank/DDBJ whole genome shotgun (WGS) entry which is preliminary data.</text>
</comment>
<dbReference type="Pfam" id="PF14559">
    <property type="entry name" value="TPR_19"/>
    <property type="match status" value="1"/>
</dbReference>
<evidence type="ECO:0000256" key="4">
    <source>
        <dbReference type="ARBA" id="ARBA00023136"/>
    </source>
</evidence>
<dbReference type="SUPFAM" id="SSF48452">
    <property type="entry name" value="TPR-like"/>
    <property type="match status" value="1"/>
</dbReference>
<feature type="transmembrane region" description="Helical" evidence="5">
    <location>
        <begin position="100"/>
        <end position="121"/>
    </location>
</feature>
<evidence type="ECO:0000313" key="8">
    <source>
        <dbReference type="Proteomes" id="UP000177306"/>
    </source>
</evidence>
<accession>A0A1F6EG40</accession>
<feature type="transmembrane region" description="Helical" evidence="5">
    <location>
        <begin position="128"/>
        <end position="149"/>
    </location>
</feature>
<organism evidence="7 8">
    <name type="scientific">Candidatus Kaiserbacteria bacterium RIFCSPLOWO2_01_FULL_53_17</name>
    <dbReference type="NCBI Taxonomy" id="1798511"/>
    <lineage>
        <taxon>Bacteria</taxon>
        <taxon>Candidatus Kaiseribacteriota</taxon>
    </lineage>
</organism>
<dbReference type="PANTHER" id="PTHR37422:SF13">
    <property type="entry name" value="LIPOPOLYSACCHARIDE BIOSYNTHESIS PROTEIN PA4999-RELATED"/>
    <property type="match status" value="1"/>
</dbReference>
<dbReference type="InterPro" id="IPR011990">
    <property type="entry name" value="TPR-like_helical_dom_sf"/>
</dbReference>
<comment type="subcellular location">
    <subcellularLocation>
        <location evidence="1">Membrane</location>
        <topology evidence="1">Multi-pass membrane protein</topology>
    </subcellularLocation>
</comment>
<evidence type="ECO:0000256" key="1">
    <source>
        <dbReference type="ARBA" id="ARBA00004141"/>
    </source>
</evidence>
<feature type="transmembrane region" description="Helical" evidence="5">
    <location>
        <begin position="169"/>
        <end position="191"/>
    </location>
</feature>
<evidence type="ECO:0000313" key="7">
    <source>
        <dbReference type="EMBL" id="OGG72617.1"/>
    </source>
</evidence>
<keyword evidence="3 5" id="KW-1133">Transmembrane helix</keyword>
<dbReference type="Pfam" id="PF04932">
    <property type="entry name" value="Wzy_C"/>
    <property type="match status" value="1"/>
</dbReference>
<reference evidence="7 8" key="1">
    <citation type="journal article" date="2016" name="Nat. Commun.">
        <title>Thousands of microbial genomes shed light on interconnected biogeochemical processes in an aquifer system.</title>
        <authorList>
            <person name="Anantharaman K."/>
            <person name="Brown C.T."/>
            <person name="Hug L.A."/>
            <person name="Sharon I."/>
            <person name="Castelle C.J."/>
            <person name="Probst A.J."/>
            <person name="Thomas B.C."/>
            <person name="Singh A."/>
            <person name="Wilkins M.J."/>
            <person name="Karaoz U."/>
            <person name="Brodie E.L."/>
            <person name="Williams K.H."/>
            <person name="Hubbard S.S."/>
            <person name="Banfield J.F."/>
        </authorList>
    </citation>
    <scope>NUCLEOTIDE SEQUENCE [LARGE SCALE GENOMIC DNA]</scope>
</reference>
<evidence type="ECO:0000256" key="5">
    <source>
        <dbReference type="SAM" id="Phobius"/>
    </source>
</evidence>
<feature type="transmembrane region" description="Helical" evidence="5">
    <location>
        <begin position="198"/>
        <end position="217"/>
    </location>
</feature>
<feature type="transmembrane region" description="Helical" evidence="5">
    <location>
        <begin position="383"/>
        <end position="400"/>
    </location>
</feature>
<dbReference type="GO" id="GO:0016020">
    <property type="term" value="C:membrane"/>
    <property type="evidence" value="ECO:0007669"/>
    <property type="project" value="UniProtKB-SubCell"/>
</dbReference>
<sequence>MLEKALRYIVLTGVFALPFLVLYVSTSLFFPFITGKNFAFRIIIEIILGAWVALALVKTEYRPRRSYLLWAFAAFVVLIGISDIFGVYPEKSFWSNYERMEGWVTLAHLFAYFVVAVSVLNTERLWKYWWHTTLSVSVIVAFIGLLQLAGKVPINQGGARIDARIGNATYLGVYMLFHIFMAALFLARAWVERAKERILYVFLYGGIIFLNSFILFFTATRGAILGLLGGFLFGGIILILLAPRSRVAWRAGSVIVAFIVLVGTFWAVRDQVWVHRIEPLHRLATILSDGTTFSRFLNWGMAWEGFKERPILGWGQENYAAVFDKYYNPAMYAQEQWFDRTHNIVFDWLIAGGILGFLAYLSLYLFALLALWRSNAFASYERALLTGLLAGYFFYLLFTFDNMTSSLLFISLLAYIAARGAAGAPKAARPPITPLSLTSLPIVAAVALVGAGGLVWYVNADAIAANRALIQGLMPYAEGASKNFEYFEKALLHGYGTQEIREQFAQAAMSVIGVSGVPNDLQQRFVQRAAEEMVKQSNDAPQHARAPFFLGILLDRAGAFADAKVALDQAHERSPKKQGILFEFGLNAFARGANDEALGYFRSAYESAPAYAEARTYYIAALVQTGRDAEADAILTPLIGTREAAQQRIAAAYAARGQFDKIIALWSSYTKDNPTDFDARLVIVGAYYSKGDHGRALQELEAMRKDIPGATPQIDELIRQAQGGAIQ</sequence>
<keyword evidence="2 5" id="KW-0812">Transmembrane</keyword>
<dbReference type="EMBL" id="MFLY01000036">
    <property type="protein sequence ID" value="OGG72617.1"/>
    <property type="molecule type" value="Genomic_DNA"/>
</dbReference>
<feature type="transmembrane region" description="Helical" evidence="5">
    <location>
        <begin position="69"/>
        <end position="88"/>
    </location>
</feature>
<evidence type="ECO:0000256" key="3">
    <source>
        <dbReference type="ARBA" id="ARBA00022989"/>
    </source>
</evidence>
<dbReference type="AlphaFoldDB" id="A0A1F6EG40"/>
<gene>
    <name evidence="7" type="ORF">A3A38_00015</name>
</gene>
<evidence type="ECO:0000256" key="2">
    <source>
        <dbReference type="ARBA" id="ARBA00022692"/>
    </source>
</evidence>
<feature type="transmembrane region" description="Helical" evidence="5">
    <location>
        <begin position="437"/>
        <end position="458"/>
    </location>
</feature>